<gene>
    <name evidence="4" type="primary">Gst1_2</name>
    <name evidence="4" type="ORF">FJT64_018239</name>
</gene>
<dbReference type="SFLD" id="SFLDG00358">
    <property type="entry name" value="Main_(cytGST)"/>
    <property type="match status" value="1"/>
</dbReference>
<dbReference type="InterPro" id="IPR040079">
    <property type="entry name" value="Glutathione_S-Trfase"/>
</dbReference>
<keyword evidence="4" id="KW-0808">Transferase</keyword>
<dbReference type="InterPro" id="IPR036282">
    <property type="entry name" value="Glutathione-S-Trfase_C_sf"/>
</dbReference>
<protein>
    <submittedName>
        <fullName evidence="4">Glutathione S-transferase 1</fullName>
    </submittedName>
</protein>
<dbReference type="Pfam" id="PF00043">
    <property type="entry name" value="GST_C"/>
    <property type="match status" value="1"/>
</dbReference>
<sequence length="222" mass="24722">MGIDIYAIKPSPPCRAVFLVAKAIGLDYNLKIVDMEKGENRTPEFLKMNPAHTVPVMTDGELSIGDSKAIITYMMNQYAPANLQSLYPRDPAARALVDQRLYFDSQLFASLRGIVFPLVFMKDLKQSQANMPRVDENMALLETFLTRSTYLAGEHLTIADLATLANVSSMEACGIDMSRWPHVQAWLAKLKAELPYYEQANGEGAQMLGAIYQRILKDLGGK</sequence>
<comment type="caution">
    <text evidence="4">The sequence shown here is derived from an EMBL/GenBank/DDBJ whole genome shotgun (WGS) entry which is preliminary data.</text>
</comment>
<dbReference type="SFLD" id="SFLDG01153">
    <property type="entry name" value="Main.4:_Theta-like"/>
    <property type="match status" value="1"/>
</dbReference>
<dbReference type="FunFam" id="1.20.1050.10:FF:000007">
    <property type="entry name" value="Glutathione S-transferase 1-1"/>
    <property type="match status" value="1"/>
</dbReference>
<proteinExistence type="predicted"/>
<accession>A0A6A4WZZ0</accession>
<dbReference type="PANTHER" id="PTHR43969:SF9">
    <property type="entry name" value="GLUTATHIONE S TRANSFERASE D10, ISOFORM A-RELATED"/>
    <property type="match status" value="1"/>
</dbReference>
<dbReference type="PROSITE" id="PS50405">
    <property type="entry name" value="GST_CTER"/>
    <property type="match status" value="1"/>
</dbReference>
<evidence type="ECO:0000313" key="4">
    <source>
        <dbReference type="EMBL" id="KAF0310869.1"/>
    </source>
</evidence>
<dbReference type="GO" id="GO:0004364">
    <property type="term" value="F:glutathione transferase activity"/>
    <property type="evidence" value="ECO:0007669"/>
    <property type="project" value="TreeGrafter"/>
</dbReference>
<dbReference type="Proteomes" id="UP000440578">
    <property type="component" value="Unassembled WGS sequence"/>
</dbReference>
<dbReference type="SUPFAM" id="SSF47616">
    <property type="entry name" value="GST C-terminal domain-like"/>
    <property type="match status" value="1"/>
</dbReference>
<dbReference type="PANTHER" id="PTHR43969">
    <property type="entry name" value="GLUTATHIONE S TRANSFERASE D10, ISOFORM A-RELATED"/>
    <property type="match status" value="1"/>
</dbReference>
<dbReference type="InterPro" id="IPR004045">
    <property type="entry name" value="Glutathione_S-Trfase_N"/>
</dbReference>
<evidence type="ECO:0000259" key="2">
    <source>
        <dbReference type="PROSITE" id="PS50404"/>
    </source>
</evidence>
<dbReference type="InterPro" id="IPR036249">
    <property type="entry name" value="Thioredoxin-like_sf"/>
</dbReference>
<dbReference type="PROSITE" id="PS50404">
    <property type="entry name" value="GST_NTER"/>
    <property type="match status" value="1"/>
</dbReference>
<dbReference type="InterPro" id="IPR010987">
    <property type="entry name" value="Glutathione-S-Trfase_C-like"/>
</dbReference>
<dbReference type="AlphaFoldDB" id="A0A6A4WZZ0"/>
<dbReference type="Gene3D" id="1.20.1050.10">
    <property type="match status" value="1"/>
</dbReference>
<reference evidence="4 5" key="1">
    <citation type="submission" date="2019-07" db="EMBL/GenBank/DDBJ databases">
        <title>Draft genome assembly of a fouling barnacle, Amphibalanus amphitrite (Darwin, 1854): The first reference genome for Thecostraca.</title>
        <authorList>
            <person name="Kim W."/>
        </authorList>
    </citation>
    <scope>NUCLEOTIDE SEQUENCE [LARGE SCALE GENOMIC DNA]</scope>
    <source>
        <strain evidence="4">SNU_AA5</strain>
        <tissue evidence="4">Soma without cirri and trophi</tissue>
    </source>
</reference>
<dbReference type="InterPro" id="IPR004046">
    <property type="entry name" value="GST_C"/>
</dbReference>
<evidence type="ECO:0000256" key="1">
    <source>
        <dbReference type="ARBA" id="ARBA00011738"/>
    </source>
</evidence>
<feature type="domain" description="GST N-terminal" evidence="2">
    <location>
        <begin position="1"/>
        <end position="82"/>
    </location>
</feature>
<dbReference type="EMBL" id="VIIS01000285">
    <property type="protein sequence ID" value="KAF0310869.1"/>
    <property type="molecule type" value="Genomic_DNA"/>
</dbReference>
<organism evidence="4 5">
    <name type="scientific">Amphibalanus amphitrite</name>
    <name type="common">Striped barnacle</name>
    <name type="synonym">Balanus amphitrite</name>
    <dbReference type="NCBI Taxonomy" id="1232801"/>
    <lineage>
        <taxon>Eukaryota</taxon>
        <taxon>Metazoa</taxon>
        <taxon>Ecdysozoa</taxon>
        <taxon>Arthropoda</taxon>
        <taxon>Crustacea</taxon>
        <taxon>Multicrustacea</taxon>
        <taxon>Cirripedia</taxon>
        <taxon>Thoracica</taxon>
        <taxon>Thoracicalcarea</taxon>
        <taxon>Balanomorpha</taxon>
        <taxon>Balanoidea</taxon>
        <taxon>Balanidae</taxon>
        <taxon>Amphibalaninae</taxon>
        <taxon>Amphibalanus</taxon>
    </lineage>
</organism>
<dbReference type="Pfam" id="PF13417">
    <property type="entry name" value="GST_N_3"/>
    <property type="match status" value="1"/>
</dbReference>
<dbReference type="Gene3D" id="3.40.30.10">
    <property type="entry name" value="Glutaredoxin"/>
    <property type="match status" value="1"/>
</dbReference>
<comment type="subunit">
    <text evidence="1">Homodimer.</text>
</comment>
<keyword evidence="5" id="KW-1185">Reference proteome</keyword>
<evidence type="ECO:0000313" key="5">
    <source>
        <dbReference type="Proteomes" id="UP000440578"/>
    </source>
</evidence>
<name>A0A6A4WZZ0_AMPAM</name>
<dbReference type="FunFam" id="3.40.30.10:FF:000034">
    <property type="entry name" value="glutathione S-transferase 1"/>
    <property type="match status" value="1"/>
</dbReference>
<dbReference type="GO" id="GO:0006749">
    <property type="term" value="P:glutathione metabolic process"/>
    <property type="evidence" value="ECO:0007669"/>
    <property type="project" value="TreeGrafter"/>
</dbReference>
<dbReference type="CDD" id="cd03177">
    <property type="entry name" value="GST_C_Delta_Epsilon"/>
    <property type="match status" value="1"/>
</dbReference>
<dbReference type="SUPFAM" id="SSF52833">
    <property type="entry name" value="Thioredoxin-like"/>
    <property type="match status" value="1"/>
</dbReference>
<dbReference type="OrthoDB" id="6349011at2759"/>
<feature type="domain" description="GST C-terminal" evidence="3">
    <location>
        <begin position="90"/>
        <end position="219"/>
    </location>
</feature>
<dbReference type="SFLD" id="SFLDS00019">
    <property type="entry name" value="Glutathione_Transferase_(cytos"/>
    <property type="match status" value="1"/>
</dbReference>
<evidence type="ECO:0000259" key="3">
    <source>
        <dbReference type="PROSITE" id="PS50405"/>
    </source>
</evidence>